<gene>
    <name evidence="1" type="ORF">FWK35_00000360</name>
</gene>
<evidence type="ECO:0000313" key="1">
    <source>
        <dbReference type="EMBL" id="KAF0773466.1"/>
    </source>
</evidence>
<protein>
    <submittedName>
        <fullName evidence="1">THAP-type domain-containing protein</fullName>
    </submittedName>
</protein>
<proteinExistence type="predicted"/>
<name>A0A6G0ZQ82_APHCR</name>
<dbReference type="Proteomes" id="UP000478052">
    <property type="component" value="Unassembled WGS sequence"/>
</dbReference>
<comment type="caution">
    <text evidence="1">The sequence shown here is derived from an EMBL/GenBank/DDBJ whole genome shotgun (WGS) entry which is preliminary data.</text>
</comment>
<organism evidence="1 2">
    <name type="scientific">Aphis craccivora</name>
    <name type="common">Cowpea aphid</name>
    <dbReference type="NCBI Taxonomy" id="307492"/>
    <lineage>
        <taxon>Eukaryota</taxon>
        <taxon>Metazoa</taxon>
        <taxon>Ecdysozoa</taxon>
        <taxon>Arthropoda</taxon>
        <taxon>Hexapoda</taxon>
        <taxon>Insecta</taxon>
        <taxon>Pterygota</taxon>
        <taxon>Neoptera</taxon>
        <taxon>Paraneoptera</taxon>
        <taxon>Hemiptera</taxon>
        <taxon>Sternorrhyncha</taxon>
        <taxon>Aphidomorpha</taxon>
        <taxon>Aphidoidea</taxon>
        <taxon>Aphididae</taxon>
        <taxon>Aphidini</taxon>
        <taxon>Aphis</taxon>
        <taxon>Aphis</taxon>
    </lineage>
</organism>
<dbReference type="EMBL" id="VUJU01000058">
    <property type="protein sequence ID" value="KAF0773466.1"/>
    <property type="molecule type" value="Genomic_DNA"/>
</dbReference>
<keyword evidence="2" id="KW-1185">Reference proteome</keyword>
<sequence length="63" mass="7056">MNSLIILKQKGGNKSGLSYPSDDVLSHFINNSRIFESIKYHNNENNSPLSDHVVLLIKSITLT</sequence>
<accession>A0A6G0ZQ82</accession>
<dbReference type="AlphaFoldDB" id="A0A6G0ZQ82"/>
<evidence type="ECO:0000313" key="2">
    <source>
        <dbReference type="Proteomes" id="UP000478052"/>
    </source>
</evidence>
<reference evidence="1 2" key="1">
    <citation type="submission" date="2019-08" db="EMBL/GenBank/DDBJ databases">
        <title>Whole genome of Aphis craccivora.</title>
        <authorList>
            <person name="Voronova N.V."/>
            <person name="Shulinski R.S."/>
            <person name="Bandarenka Y.V."/>
            <person name="Zhorov D.G."/>
            <person name="Warner D."/>
        </authorList>
    </citation>
    <scope>NUCLEOTIDE SEQUENCE [LARGE SCALE GENOMIC DNA]</scope>
    <source>
        <strain evidence="1">180601</strain>
        <tissue evidence="1">Whole Body</tissue>
    </source>
</reference>